<evidence type="ECO:0000313" key="3">
    <source>
        <dbReference type="Proteomes" id="UP000559027"/>
    </source>
</evidence>
<feature type="region of interest" description="Disordered" evidence="1">
    <location>
        <begin position="138"/>
        <end position="171"/>
    </location>
</feature>
<sequence>MFVAESQIPFRVIWKTSLLPQPICDTMSDKSQYAAAAKVPLIKSPSLRVPKPVELPQDIHPLPESVTPYALPITYLIPQFVYPFTLEPHIITLESSRRSTIAAHAARREAYIRSRVEEIERRRRDALHKIAPGLGTMLVPTRASSGQENAGVATSPDQHAGKGKEHDVMDDLVNQLAALESNTAGGSSS</sequence>
<name>A0A8H5D318_9AGAR</name>
<gene>
    <name evidence="2" type="ORF">D9756_006069</name>
</gene>
<dbReference type="OrthoDB" id="2506317at2759"/>
<comment type="caution">
    <text evidence="2">The sequence shown here is derived from an EMBL/GenBank/DDBJ whole genome shotgun (WGS) entry which is preliminary data.</text>
</comment>
<dbReference type="EMBL" id="JAACJO010000011">
    <property type="protein sequence ID" value="KAF5352757.1"/>
    <property type="molecule type" value="Genomic_DNA"/>
</dbReference>
<keyword evidence="3" id="KW-1185">Reference proteome</keyword>
<reference evidence="2 3" key="1">
    <citation type="journal article" date="2020" name="ISME J.">
        <title>Uncovering the hidden diversity of litter-decomposition mechanisms in mushroom-forming fungi.</title>
        <authorList>
            <person name="Floudas D."/>
            <person name="Bentzer J."/>
            <person name="Ahren D."/>
            <person name="Johansson T."/>
            <person name="Persson P."/>
            <person name="Tunlid A."/>
        </authorList>
    </citation>
    <scope>NUCLEOTIDE SEQUENCE [LARGE SCALE GENOMIC DNA]</scope>
    <source>
        <strain evidence="2 3">CBS 146.42</strain>
    </source>
</reference>
<feature type="compositionally biased region" description="Basic and acidic residues" evidence="1">
    <location>
        <begin position="159"/>
        <end position="169"/>
    </location>
</feature>
<dbReference type="AlphaFoldDB" id="A0A8H5D318"/>
<accession>A0A8H5D318</accession>
<proteinExistence type="predicted"/>
<evidence type="ECO:0000313" key="2">
    <source>
        <dbReference type="EMBL" id="KAF5352757.1"/>
    </source>
</evidence>
<protein>
    <submittedName>
        <fullName evidence="2">Uncharacterized protein</fullName>
    </submittedName>
</protein>
<dbReference type="Proteomes" id="UP000559027">
    <property type="component" value="Unassembled WGS sequence"/>
</dbReference>
<evidence type="ECO:0000256" key="1">
    <source>
        <dbReference type="SAM" id="MobiDB-lite"/>
    </source>
</evidence>
<organism evidence="2 3">
    <name type="scientific">Leucocoprinus leucothites</name>
    <dbReference type="NCBI Taxonomy" id="201217"/>
    <lineage>
        <taxon>Eukaryota</taxon>
        <taxon>Fungi</taxon>
        <taxon>Dikarya</taxon>
        <taxon>Basidiomycota</taxon>
        <taxon>Agaricomycotina</taxon>
        <taxon>Agaricomycetes</taxon>
        <taxon>Agaricomycetidae</taxon>
        <taxon>Agaricales</taxon>
        <taxon>Agaricineae</taxon>
        <taxon>Agaricaceae</taxon>
        <taxon>Leucocoprinus</taxon>
    </lineage>
</organism>